<sequence>MTLRHRFYRKAVALYVKDGQDSGKASVEKVLFILVESGLVVLTSLVIITIFNVTRPSSSFTHITAEGGTQLSTVPFLSTILLSIATRSQSGLKTIHQSHIQSATRSANFSRNVELGSRDIDAVARGESTISLEA</sequence>
<organism evidence="2 3">
    <name type="scientific">Dendrothele bispora (strain CBS 962.96)</name>
    <dbReference type="NCBI Taxonomy" id="1314807"/>
    <lineage>
        <taxon>Eukaryota</taxon>
        <taxon>Fungi</taxon>
        <taxon>Dikarya</taxon>
        <taxon>Basidiomycota</taxon>
        <taxon>Agaricomycotina</taxon>
        <taxon>Agaricomycetes</taxon>
        <taxon>Agaricomycetidae</taxon>
        <taxon>Agaricales</taxon>
        <taxon>Agaricales incertae sedis</taxon>
        <taxon>Dendrothele</taxon>
    </lineage>
</organism>
<dbReference type="Proteomes" id="UP000297245">
    <property type="component" value="Unassembled WGS sequence"/>
</dbReference>
<accession>A0A4S8M3Z9</accession>
<dbReference type="AlphaFoldDB" id="A0A4S8M3Z9"/>
<evidence type="ECO:0000256" key="1">
    <source>
        <dbReference type="SAM" id="Phobius"/>
    </source>
</evidence>
<dbReference type="EMBL" id="ML179171">
    <property type="protein sequence ID" value="THU96661.1"/>
    <property type="molecule type" value="Genomic_DNA"/>
</dbReference>
<keyword evidence="1" id="KW-0812">Transmembrane</keyword>
<keyword evidence="1" id="KW-1133">Transmembrane helix</keyword>
<proteinExistence type="predicted"/>
<reference evidence="2 3" key="1">
    <citation type="journal article" date="2019" name="Nat. Ecol. Evol.">
        <title>Megaphylogeny resolves global patterns of mushroom evolution.</title>
        <authorList>
            <person name="Varga T."/>
            <person name="Krizsan K."/>
            <person name="Foldi C."/>
            <person name="Dima B."/>
            <person name="Sanchez-Garcia M."/>
            <person name="Sanchez-Ramirez S."/>
            <person name="Szollosi G.J."/>
            <person name="Szarkandi J.G."/>
            <person name="Papp V."/>
            <person name="Albert L."/>
            <person name="Andreopoulos W."/>
            <person name="Angelini C."/>
            <person name="Antonin V."/>
            <person name="Barry K.W."/>
            <person name="Bougher N.L."/>
            <person name="Buchanan P."/>
            <person name="Buyck B."/>
            <person name="Bense V."/>
            <person name="Catcheside P."/>
            <person name="Chovatia M."/>
            <person name="Cooper J."/>
            <person name="Damon W."/>
            <person name="Desjardin D."/>
            <person name="Finy P."/>
            <person name="Geml J."/>
            <person name="Haridas S."/>
            <person name="Hughes K."/>
            <person name="Justo A."/>
            <person name="Karasinski D."/>
            <person name="Kautmanova I."/>
            <person name="Kiss B."/>
            <person name="Kocsube S."/>
            <person name="Kotiranta H."/>
            <person name="LaButti K.M."/>
            <person name="Lechner B.E."/>
            <person name="Liimatainen K."/>
            <person name="Lipzen A."/>
            <person name="Lukacs Z."/>
            <person name="Mihaltcheva S."/>
            <person name="Morgado L.N."/>
            <person name="Niskanen T."/>
            <person name="Noordeloos M.E."/>
            <person name="Ohm R.A."/>
            <person name="Ortiz-Santana B."/>
            <person name="Ovrebo C."/>
            <person name="Racz N."/>
            <person name="Riley R."/>
            <person name="Savchenko A."/>
            <person name="Shiryaev A."/>
            <person name="Soop K."/>
            <person name="Spirin V."/>
            <person name="Szebenyi C."/>
            <person name="Tomsovsky M."/>
            <person name="Tulloss R.E."/>
            <person name="Uehling J."/>
            <person name="Grigoriev I.V."/>
            <person name="Vagvolgyi C."/>
            <person name="Papp T."/>
            <person name="Martin F.M."/>
            <person name="Miettinen O."/>
            <person name="Hibbett D.S."/>
            <person name="Nagy L.G."/>
        </authorList>
    </citation>
    <scope>NUCLEOTIDE SEQUENCE [LARGE SCALE GENOMIC DNA]</scope>
    <source>
        <strain evidence="2 3">CBS 962.96</strain>
    </source>
</reference>
<name>A0A4S8M3Z9_DENBC</name>
<keyword evidence="3" id="KW-1185">Reference proteome</keyword>
<gene>
    <name evidence="2" type="ORF">K435DRAFT_858292</name>
</gene>
<evidence type="ECO:0000313" key="3">
    <source>
        <dbReference type="Proteomes" id="UP000297245"/>
    </source>
</evidence>
<keyword evidence="1" id="KW-0472">Membrane</keyword>
<protein>
    <submittedName>
        <fullName evidence="2">Uncharacterized protein</fullName>
    </submittedName>
</protein>
<evidence type="ECO:0000313" key="2">
    <source>
        <dbReference type="EMBL" id="THU96661.1"/>
    </source>
</evidence>
<feature type="transmembrane region" description="Helical" evidence="1">
    <location>
        <begin position="30"/>
        <end position="51"/>
    </location>
</feature>